<evidence type="ECO:0000313" key="2">
    <source>
        <dbReference type="Proteomes" id="UP000678499"/>
    </source>
</evidence>
<evidence type="ECO:0000313" key="1">
    <source>
        <dbReference type="EMBL" id="CAD7285416.1"/>
    </source>
</evidence>
<sequence>MARNSARVAKLVECLLTGSLRTPSKMHVYVFGVVHAALDTPAVRKKLKIARVEACLRSWHTIYN</sequence>
<dbReference type="EMBL" id="CAJPEX010014494">
    <property type="protein sequence ID" value="CAG0925568.1"/>
    <property type="molecule type" value="Genomic_DNA"/>
</dbReference>
<dbReference type="EMBL" id="OA896531">
    <property type="protein sequence ID" value="CAD7285416.1"/>
    <property type="molecule type" value="Genomic_DNA"/>
</dbReference>
<proteinExistence type="predicted"/>
<dbReference type="Proteomes" id="UP000678499">
    <property type="component" value="Unassembled WGS sequence"/>
</dbReference>
<reference evidence="1" key="1">
    <citation type="submission" date="2020-11" db="EMBL/GenBank/DDBJ databases">
        <authorList>
            <person name="Tran Van P."/>
        </authorList>
    </citation>
    <scope>NUCLEOTIDE SEQUENCE</scope>
</reference>
<name>A0A7R9C3D8_9CRUS</name>
<protein>
    <submittedName>
        <fullName evidence="1">Uncharacterized protein</fullName>
    </submittedName>
</protein>
<gene>
    <name evidence="1" type="ORF">NMOB1V02_LOCUS13018</name>
</gene>
<dbReference type="AlphaFoldDB" id="A0A7R9C3D8"/>
<accession>A0A7R9C3D8</accession>
<keyword evidence="2" id="KW-1185">Reference proteome</keyword>
<feature type="non-terminal residue" evidence="1">
    <location>
        <position position="64"/>
    </location>
</feature>
<organism evidence="1">
    <name type="scientific">Notodromas monacha</name>
    <dbReference type="NCBI Taxonomy" id="399045"/>
    <lineage>
        <taxon>Eukaryota</taxon>
        <taxon>Metazoa</taxon>
        <taxon>Ecdysozoa</taxon>
        <taxon>Arthropoda</taxon>
        <taxon>Crustacea</taxon>
        <taxon>Oligostraca</taxon>
        <taxon>Ostracoda</taxon>
        <taxon>Podocopa</taxon>
        <taxon>Podocopida</taxon>
        <taxon>Cypridocopina</taxon>
        <taxon>Cypridoidea</taxon>
        <taxon>Cyprididae</taxon>
        <taxon>Notodromas</taxon>
    </lineage>
</organism>